<evidence type="ECO:0000256" key="4">
    <source>
        <dbReference type="ARBA" id="ARBA00022679"/>
    </source>
</evidence>
<dbReference type="InterPro" id="IPR008271">
    <property type="entry name" value="Ser/Thr_kinase_AS"/>
</dbReference>
<evidence type="ECO:0000259" key="11">
    <source>
        <dbReference type="PROSITE" id="PS50011"/>
    </source>
</evidence>
<organism evidence="13 14">
    <name type="scientific">Coemansia reversa (strain ATCC 12441 / NRRL 1564)</name>
    <dbReference type="NCBI Taxonomy" id="763665"/>
    <lineage>
        <taxon>Eukaryota</taxon>
        <taxon>Fungi</taxon>
        <taxon>Fungi incertae sedis</taxon>
        <taxon>Zoopagomycota</taxon>
        <taxon>Kickxellomycotina</taxon>
        <taxon>Kickxellomycetes</taxon>
        <taxon>Kickxellales</taxon>
        <taxon>Kickxellaceae</taxon>
        <taxon>Coemansia</taxon>
    </lineage>
</organism>
<dbReference type="CDD" id="cd05579">
    <property type="entry name" value="STKc_MAST_like"/>
    <property type="match status" value="1"/>
</dbReference>
<dbReference type="Pfam" id="PF00069">
    <property type="entry name" value="Pkinase"/>
    <property type="match status" value="2"/>
</dbReference>
<keyword evidence="6 13" id="KW-0418">Kinase</keyword>
<feature type="non-terminal residue" evidence="13">
    <location>
        <position position="345"/>
    </location>
</feature>
<dbReference type="STRING" id="763665.A0A2G5BI79"/>
<evidence type="ECO:0000256" key="3">
    <source>
        <dbReference type="ARBA" id="ARBA00022553"/>
    </source>
</evidence>
<feature type="domain" description="Protein kinase" evidence="11">
    <location>
        <begin position="12"/>
        <end position="316"/>
    </location>
</feature>
<dbReference type="InterPro" id="IPR000961">
    <property type="entry name" value="AGC-kinase_C"/>
</dbReference>
<keyword evidence="7" id="KW-0067">ATP-binding</keyword>
<proteinExistence type="predicted"/>
<evidence type="ECO:0000256" key="10">
    <source>
        <dbReference type="SAM" id="MobiDB-lite"/>
    </source>
</evidence>
<keyword evidence="14" id="KW-1185">Reference proteome</keyword>
<evidence type="ECO:0000256" key="2">
    <source>
        <dbReference type="ARBA" id="ARBA00022527"/>
    </source>
</evidence>
<dbReference type="SUPFAM" id="SSF56112">
    <property type="entry name" value="Protein kinase-like (PK-like)"/>
    <property type="match status" value="1"/>
</dbReference>
<dbReference type="PROSITE" id="PS51285">
    <property type="entry name" value="AGC_KINASE_CTER"/>
    <property type="match status" value="1"/>
</dbReference>
<evidence type="ECO:0000256" key="9">
    <source>
        <dbReference type="ARBA" id="ARBA00048679"/>
    </source>
</evidence>
<dbReference type="OrthoDB" id="162894at2759"/>
<dbReference type="FunFam" id="1.10.510.10:FF:000024">
    <property type="entry name" value="Probable serine/threonine-protein kinase cot-1"/>
    <property type="match status" value="1"/>
</dbReference>
<evidence type="ECO:0000313" key="13">
    <source>
        <dbReference type="EMBL" id="PIA18726.1"/>
    </source>
</evidence>
<dbReference type="Gene3D" id="1.10.510.10">
    <property type="entry name" value="Transferase(Phosphotransferase) domain 1"/>
    <property type="match status" value="1"/>
</dbReference>
<protein>
    <recommendedName>
        <fullName evidence="1">non-specific serine/threonine protein kinase</fullName>
        <ecNumber evidence="1">2.7.11.1</ecNumber>
    </recommendedName>
</protein>
<dbReference type="PANTHER" id="PTHR24356:SF1">
    <property type="entry name" value="SERINE_THREONINE-PROTEIN KINASE GREATWALL"/>
    <property type="match status" value="1"/>
</dbReference>
<gene>
    <name evidence="13" type="ORF">COEREDRAFT_28895</name>
</gene>
<comment type="catalytic activity">
    <reaction evidence="8">
        <text>L-threonyl-[protein] + ATP = O-phospho-L-threonyl-[protein] + ADP + H(+)</text>
        <dbReference type="Rhea" id="RHEA:46608"/>
        <dbReference type="Rhea" id="RHEA-COMP:11060"/>
        <dbReference type="Rhea" id="RHEA-COMP:11605"/>
        <dbReference type="ChEBI" id="CHEBI:15378"/>
        <dbReference type="ChEBI" id="CHEBI:30013"/>
        <dbReference type="ChEBI" id="CHEBI:30616"/>
        <dbReference type="ChEBI" id="CHEBI:61977"/>
        <dbReference type="ChEBI" id="CHEBI:456216"/>
        <dbReference type="EC" id="2.7.11.1"/>
    </reaction>
</comment>
<feature type="non-terminal residue" evidence="13">
    <location>
        <position position="1"/>
    </location>
</feature>
<dbReference type="GO" id="GO:0005524">
    <property type="term" value="F:ATP binding"/>
    <property type="evidence" value="ECO:0007669"/>
    <property type="project" value="UniProtKB-KW"/>
</dbReference>
<name>A0A2G5BI79_COERN</name>
<dbReference type="Gene3D" id="3.30.200.20">
    <property type="entry name" value="Phosphorylase Kinase, domain 1"/>
    <property type="match status" value="1"/>
</dbReference>
<dbReference type="InterPro" id="IPR050236">
    <property type="entry name" value="Ser_Thr_kinase_AGC"/>
</dbReference>
<feature type="region of interest" description="Disordered" evidence="10">
    <location>
        <begin position="174"/>
        <end position="197"/>
    </location>
</feature>
<dbReference type="InterPro" id="IPR011009">
    <property type="entry name" value="Kinase-like_dom_sf"/>
</dbReference>
<dbReference type="AlphaFoldDB" id="A0A2G5BI79"/>
<dbReference type="Proteomes" id="UP000242474">
    <property type="component" value="Unassembled WGS sequence"/>
</dbReference>
<evidence type="ECO:0000256" key="6">
    <source>
        <dbReference type="ARBA" id="ARBA00022777"/>
    </source>
</evidence>
<dbReference type="PROSITE" id="PS50011">
    <property type="entry name" value="PROTEIN_KINASE_DOM"/>
    <property type="match status" value="1"/>
</dbReference>
<comment type="catalytic activity">
    <reaction evidence="9">
        <text>L-seryl-[protein] + ATP = O-phospho-L-seryl-[protein] + ADP + H(+)</text>
        <dbReference type="Rhea" id="RHEA:17989"/>
        <dbReference type="Rhea" id="RHEA-COMP:9863"/>
        <dbReference type="Rhea" id="RHEA-COMP:11604"/>
        <dbReference type="ChEBI" id="CHEBI:15378"/>
        <dbReference type="ChEBI" id="CHEBI:29999"/>
        <dbReference type="ChEBI" id="CHEBI:30616"/>
        <dbReference type="ChEBI" id="CHEBI:83421"/>
        <dbReference type="ChEBI" id="CHEBI:456216"/>
        <dbReference type="EC" id="2.7.11.1"/>
    </reaction>
</comment>
<dbReference type="GO" id="GO:0005634">
    <property type="term" value="C:nucleus"/>
    <property type="evidence" value="ECO:0007669"/>
    <property type="project" value="TreeGrafter"/>
</dbReference>
<dbReference type="GO" id="GO:0035556">
    <property type="term" value="P:intracellular signal transduction"/>
    <property type="evidence" value="ECO:0007669"/>
    <property type="project" value="TreeGrafter"/>
</dbReference>
<dbReference type="FunFam" id="3.30.200.20:FF:001008">
    <property type="entry name" value="Serine/threonine-protein kinase cek1"/>
    <property type="match status" value="1"/>
</dbReference>
<sequence>LATPTVPSIQDFDLLKPISKGAYGSVYLAKKRSTGDYYAIKILKKADMIAKNQIGNVKAERAIMMAQSGSPFVVSLLYTFQSRTSLYLVMEYLNGGDCASLLRAIGALPEEWVRHYLAEVVLGIEDLHGRGVVHRDLKPDNLLIDAEGHLKLTDFGLSKLGFLGRRDYTPQSPHVLGKSNATSSSSASINSSASGEGDSDVITASSLHRKHALGTPDYIAPESILGLESGESVDWWALGVICYEFLFGVPPFHDTTPEKVFENILSGAIDFYDENREQASYISAEARDFITRLLCREPRRRLGYHGAEEVKAHPIFKGTNWDTLLDLQPAFVPQVENIDDTDYFD</sequence>
<dbReference type="GO" id="GO:0007010">
    <property type="term" value="P:cytoskeleton organization"/>
    <property type="evidence" value="ECO:0007669"/>
    <property type="project" value="UniProtKB-ARBA"/>
</dbReference>
<keyword evidence="4" id="KW-0808">Transferase</keyword>
<evidence type="ECO:0000256" key="5">
    <source>
        <dbReference type="ARBA" id="ARBA00022741"/>
    </source>
</evidence>
<keyword evidence="5" id="KW-0547">Nucleotide-binding</keyword>
<dbReference type="GO" id="GO:0005737">
    <property type="term" value="C:cytoplasm"/>
    <property type="evidence" value="ECO:0007669"/>
    <property type="project" value="TreeGrafter"/>
</dbReference>
<feature type="domain" description="AGC-kinase C-terminal" evidence="12">
    <location>
        <begin position="317"/>
        <end position="345"/>
    </location>
</feature>
<dbReference type="GO" id="GO:0004674">
    <property type="term" value="F:protein serine/threonine kinase activity"/>
    <property type="evidence" value="ECO:0007669"/>
    <property type="project" value="UniProtKB-KW"/>
</dbReference>
<dbReference type="EMBL" id="KZ303489">
    <property type="protein sequence ID" value="PIA18726.1"/>
    <property type="molecule type" value="Genomic_DNA"/>
</dbReference>
<keyword evidence="2" id="KW-0723">Serine/threonine-protein kinase</keyword>
<feature type="compositionally biased region" description="Low complexity" evidence="10">
    <location>
        <begin position="179"/>
        <end position="194"/>
    </location>
</feature>
<dbReference type="SMART" id="SM00220">
    <property type="entry name" value="S_TKc"/>
    <property type="match status" value="1"/>
</dbReference>
<accession>A0A2G5BI79</accession>
<dbReference type="InterPro" id="IPR000719">
    <property type="entry name" value="Prot_kinase_dom"/>
</dbReference>
<reference evidence="13 14" key="1">
    <citation type="journal article" date="2015" name="Genome Biol. Evol.">
        <title>Phylogenomic analyses indicate that early fungi evolved digesting cell walls of algal ancestors of land plants.</title>
        <authorList>
            <person name="Chang Y."/>
            <person name="Wang S."/>
            <person name="Sekimoto S."/>
            <person name="Aerts A.L."/>
            <person name="Choi C."/>
            <person name="Clum A."/>
            <person name="LaButti K.M."/>
            <person name="Lindquist E.A."/>
            <person name="Yee Ngan C."/>
            <person name="Ohm R.A."/>
            <person name="Salamov A.A."/>
            <person name="Grigoriev I.V."/>
            <person name="Spatafora J.W."/>
            <person name="Berbee M.L."/>
        </authorList>
    </citation>
    <scope>NUCLEOTIDE SEQUENCE [LARGE SCALE GENOMIC DNA]</scope>
    <source>
        <strain evidence="13 14">NRRL 1564</strain>
    </source>
</reference>
<evidence type="ECO:0000313" key="14">
    <source>
        <dbReference type="Proteomes" id="UP000242474"/>
    </source>
</evidence>
<evidence type="ECO:0000256" key="8">
    <source>
        <dbReference type="ARBA" id="ARBA00047899"/>
    </source>
</evidence>
<evidence type="ECO:0000256" key="1">
    <source>
        <dbReference type="ARBA" id="ARBA00012513"/>
    </source>
</evidence>
<dbReference type="PANTHER" id="PTHR24356">
    <property type="entry name" value="SERINE/THREONINE-PROTEIN KINASE"/>
    <property type="match status" value="1"/>
</dbReference>
<dbReference type="EC" id="2.7.11.1" evidence="1"/>
<keyword evidence="3" id="KW-0597">Phosphoprotein</keyword>
<dbReference type="PROSITE" id="PS00108">
    <property type="entry name" value="PROTEIN_KINASE_ST"/>
    <property type="match status" value="1"/>
</dbReference>
<evidence type="ECO:0000259" key="12">
    <source>
        <dbReference type="PROSITE" id="PS51285"/>
    </source>
</evidence>
<evidence type="ECO:0000256" key="7">
    <source>
        <dbReference type="ARBA" id="ARBA00022840"/>
    </source>
</evidence>